<comment type="caution">
    <text evidence="1">The sequence shown here is derived from an EMBL/GenBank/DDBJ whole genome shotgun (WGS) entry which is preliminary data.</text>
</comment>
<proteinExistence type="predicted"/>
<protein>
    <submittedName>
        <fullName evidence="1">Helix-turn-helix domain-containing protein</fullName>
    </submittedName>
</protein>
<evidence type="ECO:0000313" key="1">
    <source>
        <dbReference type="EMBL" id="MFA9480270.1"/>
    </source>
</evidence>
<dbReference type="Proteomes" id="UP001575105">
    <property type="component" value="Unassembled WGS sequence"/>
</dbReference>
<sequence>MAKLTGDEARCAMLLQDKGQKVRTIARQLGVAESTLRCRLKQVRAEAIEGRSRQASVCVRSR</sequence>
<dbReference type="EMBL" id="JBGUBD010000018">
    <property type="protein sequence ID" value="MFA9480270.1"/>
    <property type="molecule type" value="Genomic_DNA"/>
</dbReference>
<accession>A0ABV4U9I3</accession>
<evidence type="ECO:0000313" key="2">
    <source>
        <dbReference type="Proteomes" id="UP001575105"/>
    </source>
</evidence>
<dbReference type="Pfam" id="PF13384">
    <property type="entry name" value="HTH_23"/>
    <property type="match status" value="1"/>
</dbReference>
<dbReference type="InterPro" id="IPR036388">
    <property type="entry name" value="WH-like_DNA-bd_sf"/>
</dbReference>
<name>A0ABV4U9I3_9BACT</name>
<keyword evidence="2" id="KW-1185">Reference proteome</keyword>
<dbReference type="Gene3D" id="1.10.10.10">
    <property type="entry name" value="Winged helix-like DNA-binding domain superfamily/Winged helix DNA-binding domain"/>
    <property type="match status" value="1"/>
</dbReference>
<organism evidence="1 2">
    <name type="scientific">Natronomicrosphaera hydrolytica</name>
    <dbReference type="NCBI Taxonomy" id="3242702"/>
    <lineage>
        <taxon>Bacteria</taxon>
        <taxon>Pseudomonadati</taxon>
        <taxon>Planctomycetota</taxon>
        <taxon>Phycisphaerae</taxon>
        <taxon>Phycisphaerales</taxon>
        <taxon>Phycisphaeraceae</taxon>
        <taxon>Natronomicrosphaera</taxon>
    </lineage>
</organism>
<gene>
    <name evidence="1" type="ORF">ACERK3_18510</name>
</gene>
<dbReference type="RefSeq" id="WP_425347191.1">
    <property type="nucleotide sequence ID" value="NZ_JBGUBD010000018.1"/>
</dbReference>
<reference evidence="1 2" key="1">
    <citation type="submission" date="2024-08" db="EMBL/GenBank/DDBJ databases">
        <title>Whole-genome sequencing of halo(alkali)philic microorganisms from hypersaline lakes.</title>
        <authorList>
            <person name="Sorokin D.Y."/>
            <person name="Merkel A.Y."/>
            <person name="Messina E."/>
            <person name="Yakimov M."/>
        </authorList>
    </citation>
    <scope>NUCLEOTIDE SEQUENCE [LARGE SCALE GENOMIC DNA]</scope>
    <source>
        <strain evidence="1 2">AB-hyl4</strain>
    </source>
</reference>